<dbReference type="RefSeq" id="WP_158867016.1">
    <property type="nucleotide sequence ID" value="NZ_CP046401.1"/>
</dbReference>
<evidence type="ECO:0000256" key="3">
    <source>
        <dbReference type="ARBA" id="ARBA00023004"/>
    </source>
</evidence>
<evidence type="ECO:0000256" key="2">
    <source>
        <dbReference type="ARBA" id="ARBA00022723"/>
    </source>
</evidence>
<dbReference type="PROSITE" id="PS00198">
    <property type="entry name" value="4FE4S_FER_1"/>
    <property type="match status" value="1"/>
</dbReference>
<dbReference type="PANTHER" id="PTHR43177">
    <property type="entry name" value="PROTEIN NRFC"/>
    <property type="match status" value="1"/>
</dbReference>
<name>A0A6I6K3S0_9BACT</name>
<sequence>MGAKRINKSRRRFLKKSVVAGGTILATSGLKPFSVLIFAAKEPEDTLNPWYGIGIDIEKCIGCGMCAKSCKLENDVPQEPFYFRSWVEQYTIKNDGTIKVESPNGGIDGFSQSVPDNEIFKTFFVPKMCNQCAKSPCTQVCPVGATYESPEGIALVDEEYCIGCRYCIQACPYGCRYLHPEKKTVDKCTLCYHRITKGLKPACMETCPTGARIYGDLNDKDGELSLFLKKHNCQILKPHLNTGSKLYYNELSAEVR</sequence>
<dbReference type="PANTHER" id="PTHR43177:SF3">
    <property type="entry name" value="PROTEIN NRFC HOMOLOG"/>
    <property type="match status" value="1"/>
</dbReference>
<dbReference type="Pfam" id="PF12800">
    <property type="entry name" value="Fer4_4"/>
    <property type="match status" value="1"/>
</dbReference>
<proteinExistence type="predicted"/>
<dbReference type="GO" id="GO:0051539">
    <property type="term" value="F:4 iron, 4 sulfur cluster binding"/>
    <property type="evidence" value="ECO:0007669"/>
    <property type="project" value="UniProtKB-KW"/>
</dbReference>
<gene>
    <name evidence="6" type="ORF">GM418_13195</name>
</gene>
<keyword evidence="4" id="KW-0411">Iron-sulfur</keyword>
<feature type="domain" description="4Fe-4S ferredoxin-type" evidence="5">
    <location>
        <begin position="120"/>
        <end position="151"/>
    </location>
</feature>
<feature type="domain" description="4Fe-4S ferredoxin-type" evidence="5">
    <location>
        <begin position="51"/>
        <end position="81"/>
    </location>
</feature>
<keyword evidence="3" id="KW-0408">Iron</keyword>
<evidence type="ECO:0000256" key="4">
    <source>
        <dbReference type="ARBA" id="ARBA00023014"/>
    </source>
</evidence>
<evidence type="ECO:0000259" key="5">
    <source>
        <dbReference type="PROSITE" id="PS51379"/>
    </source>
</evidence>
<dbReference type="KEGG" id="mcos:GM418_13195"/>
<organism evidence="6 7">
    <name type="scientific">Maribellus comscasis</name>
    <dbReference type="NCBI Taxonomy" id="2681766"/>
    <lineage>
        <taxon>Bacteria</taxon>
        <taxon>Pseudomonadati</taxon>
        <taxon>Bacteroidota</taxon>
        <taxon>Bacteroidia</taxon>
        <taxon>Marinilabiliales</taxon>
        <taxon>Prolixibacteraceae</taxon>
        <taxon>Maribellus</taxon>
    </lineage>
</organism>
<dbReference type="CDD" id="cd10551">
    <property type="entry name" value="PsrB"/>
    <property type="match status" value="1"/>
</dbReference>
<keyword evidence="7" id="KW-1185">Reference proteome</keyword>
<dbReference type="AlphaFoldDB" id="A0A6I6K3S0"/>
<dbReference type="InterPro" id="IPR017896">
    <property type="entry name" value="4Fe4S_Fe-S-bd"/>
</dbReference>
<evidence type="ECO:0000256" key="1">
    <source>
        <dbReference type="ARBA" id="ARBA00022485"/>
    </source>
</evidence>
<evidence type="ECO:0000313" key="6">
    <source>
        <dbReference type="EMBL" id="QGY44584.1"/>
    </source>
</evidence>
<dbReference type="Proteomes" id="UP000428260">
    <property type="component" value="Chromosome"/>
</dbReference>
<dbReference type="PROSITE" id="PS51379">
    <property type="entry name" value="4FE4S_FER_2"/>
    <property type="match status" value="3"/>
</dbReference>
<dbReference type="InterPro" id="IPR050954">
    <property type="entry name" value="ET_IronSulfur_Cluster-Binding"/>
</dbReference>
<dbReference type="SUPFAM" id="SSF54862">
    <property type="entry name" value="4Fe-4S ferredoxins"/>
    <property type="match status" value="1"/>
</dbReference>
<reference evidence="6 7" key="1">
    <citation type="submission" date="2019-11" db="EMBL/GenBank/DDBJ databases">
        <authorList>
            <person name="Zheng R.K."/>
            <person name="Sun C.M."/>
        </authorList>
    </citation>
    <scope>NUCLEOTIDE SEQUENCE [LARGE SCALE GENOMIC DNA]</scope>
    <source>
        <strain evidence="6 7">WC007</strain>
    </source>
</reference>
<evidence type="ECO:0000313" key="7">
    <source>
        <dbReference type="Proteomes" id="UP000428260"/>
    </source>
</evidence>
<dbReference type="Gene3D" id="3.30.70.20">
    <property type="match status" value="2"/>
</dbReference>
<keyword evidence="1" id="KW-0004">4Fe-4S</keyword>
<dbReference type="Pfam" id="PF13247">
    <property type="entry name" value="Fer4_11"/>
    <property type="match status" value="1"/>
</dbReference>
<dbReference type="PROSITE" id="PS51318">
    <property type="entry name" value="TAT"/>
    <property type="match status" value="1"/>
</dbReference>
<accession>A0A6I6K3S0</accession>
<dbReference type="GO" id="GO:0046872">
    <property type="term" value="F:metal ion binding"/>
    <property type="evidence" value="ECO:0007669"/>
    <property type="project" value="UniProtKB-KW"/>
</dbReference>
<dbReference type="EMBL" id="CP046401">
    <property type="protein sequence ID" value="QGY44584.1"/>
    <property type="molecule type" value="Genomic_DNA"/>
</dbReference>
<dbReference type="InterPro" id="IPR017900">
    <property type="entry name" value="4Fe4S_Fe_S_CS"/>
</dbReference>
<protein>
    <submittedName>
        <fullName evidence="6">4Fe-4S dicluster domain-containing protein</fullName>
    </submittedName>
</protein>
<feature type="domain" description="4Fe-4S ferredoxin-type" evidence="5">
    <location>
        <begin position="152"/>
        <end position="181"/>
    </location>
</feature>
<keyword evidence="2" id="KW-0479">Metal-binding</keyword>
<dbReference type="InterPro" id="IPR006311">
    <property type="entry name" value="TAT_signal"/>
</dbReference>